<feature type="domain" description="DUF7507" evidence="3">
    <location>
        <begin position="1109"/>
        <end position="1184"/>
    </location>
</feature>
<dbReference type="InterPro" id="IPR055371">
    <property type="entry name" value="SpaA_PFL_dom_4"/>
</dbReference>
<feature type="domain" description="DUF7507" evidence="3">
    <location>
        <begin position="1601"/>
        <end position="1693"/>
    </location>
</feature>
<reference evidence="5" key="1">
    <citation type="journal article" date="2020" name="mSystems">
        <title>Genome- and Community-Level Interaction Insights into Carbon Utilization and Element Cycling Functions of Hydrothermarchaeota in Hydrothermal Sediment.</title>
        <authorList>
            <person name="Zhou Z."/>
            <person name="Liu Y."/>
            <person name="Xu W."/>
            <person name="Pan J."/>
            <person name="Luo Z.H."/>
            <person name="Li M."/>
        </authorList>
    </citation>
    <scope>NUCLEOTIDE SEQUENCE [LARGE SCALE GENOMIC DNA]</scope>
    <source>
        <strain evidence="5">SpSt-289</strain>
    </source>
</reference>
<dbReference type="PANTHER" id="PTHR34819">
    <property type="entry name" value="LARGE CYSTEINE-RICH PERIPLASMIC PROTEIN OMCB"/>
    <property type="match status" value="1"/>
</dbReference>
<dbReference type="InterPro" id="IPR047589">
    <property type="entry name" value="DUF11_rpt"/>
</dbReference>
<dbReference type="Gene3D" id="2.60.40.10">
    <property type="entry name" value="Immunoglobulins"/>
    <property type="match status" value="2"/>
</dbReference>
<dbReference type="EMBL" id="DSMG01000017">
    <property type="protein sequence ID" value="HDX30138.1"/>
    <property type="molecule type" value="Genomic_DNA"/>
</dbReference>
<feature type="domain" description="SpaA-like prealbumin fold" evidence="4">
    <location>
        <begin position="729"/>
        <end position="790"/>
    </location>
</feature>
<dbReference type="SUPFAM" id="SSF117074">
    <property type="entry name" value="Hypothetical protein PA1324"/>
    <property type="match status" value="1"/>
</dbReference>
<keyword evidence="1" id="KW-0472">Membrane</keyword>
<evidence type="ECO:0000259" key="3">
    <source>
        <dbReference type="Pfam" id="PF24346"/>
    </source>
</evidence>
<keyword evidence="1" id="KW-0812">Transmembrane</keyword>
<accession>A0A7C1FM59</accession>
<dbReference type="PANTHER" id="PTHR34819:SF5">
    <property type="entry name" value="CONSERVED REPEAT DOMAIN PROTEIN"/>
    <property type="match status" value="1"/>
</dbReference>
<dbReference type="InterPro" id="IPR047995">
    <property type="entry name" value="Choice_anch_K"/>
</dbReference>
<dbReference type="NCBIfam" id="NF038131">
    <property type="entry name" value="choice_anch_K"/>
    <property type="match status" value="1"/>
</dbReference>
<feature type="domain" description="SpaA-like prealbumin fold" evidence="2">
    <location>
        <begin position="640"/>
        <end position="693"/>
    </location>
</feature>
<dbReference type="Pfam" id="PF24346">
    <property type="entry name" value="DUF7507"/>
    <property type="match status" value="6"/>
</dbReference>
<keyword evidence="1" id="KW-1133">Transmembrane helix</keyword>
<sequence>MNIHLSYKDQFFYKNQRKQSIGLAILVVILAIGWLFITPPTVAWAQSDPDGNVDGLWSNPRNDLGETPVTCEYINNSPDDPTNENIVLYGQPIGAPDCGELIFRSGFGFDGASSVPFTPGTPFLLGQFTHYNANIVTPLTPLQLVDLTIIIESANPAFNAQFSYTMRLDETLNDGPCPYGSTNEDLCDDRVDFFNNTPPQTIFIDGVTYTLNIVGFVPGTMESCEYSPDIVDYFITGELMRNDACIFAEFVTPEPSIAIEKSPDFQAVLIDDIADFTITVTNTGNIGFDAALVLDPLTPDCERTLTGLKSGAVETYVCTAYGVQQDFDNVATVIATYAGNEYVDVDTARVDVLAPDSATVHAIKYHDLNGNGQRDPGEPGLYGWELCVRNSQGETVGFCQVTDPNGRATLAPNQAGDFLLCETLQPDWVNTDPGGAVACKPFSVTQAPLYVELYPTINDFYGIELFEKSVDELRWTYNVYQYFNSQNIQTWTLALPACIDAAQIDVNATTPGWSFVEDPVTGLRGVQWQTPDGVDPIQGASFTLALLQPYPTGAASAGVAIGADPPSGAVEAIAGPTCNEPVLLGNASAAPATGQLEVRKVVIPANDNGFFNLAIDSIILATDVQNGGTTGRQTVTAGMHTVGEGGGTQTDLDDYVRTLSCTNRNSGATWTPAPTGEVNVNVGDDILCTFTNIRRGAIRIVKQVNGPASADWLFTSAQLGDFTLPASGGQREFTQLAPGTYIVTEPAVPNWGLATLSCNDPDAGTIVDLANRTATIDLDPGETVVCAFANVISPGRITIVKQVNGTADSPWDFNSSLGAFTLPAEGGQQVFENVVPGVYNIIESIQPLWHVASIVCNDPDGETVVDPIAGSASIDLDPNEEITCTFINAPGRPAIALEKQASAEVIYANQVVTYTFLVGNAGQVPLQNIRIDDGRCTVTPVLNGTFNVGDLNQNNLLDVGEQWQFLCTSVLSQDTTNVATALAEAPWGETVWASDSAAVDVIAPRIEVDKSADRTLIDPGETVHYQIVVRNTGDTPLFNVVVEDGLEGCTLTGPEGDNGDGVLAPDEAWMYACAVTITADTINIAAATGYDVLGSPWRAEDLVKVEVRTPNIDLIKLADREFIYPGDTVNFTIKVRNVGNTPLIDVQVTDSLPQCSLSGPTGDDGDGLLAVGEEWTYTCAVTVCPGQTHASANGIAVGVAMAGDEMMSWNLDAPIDEVAPACTAPTLQAPSFGSCWSPRNQWFELTVVNRSSIAAYIGYDVYRMANSFRNLGRFDPGQRSVFIVTHEGVLRKYISADGVSNWQRLGGTHTLSVAGHVAKGYLCPEDPTPPPLCGDVTNEARVTAKDGAGREVSDEDSVFVDLIHPGIEVAKHADKNEIVPGEVVNFTVNVKNTGDVALTDVTVEDSLPECALSGPTGDDGNGILDPVEVWSYTCSIAPNASVTNVARASGRDPLGNVWTDEDSAAVEVVRPALELIKEADKTVIYPGETVRFTLRVRNWGNTPLSRVRVTDSMPECRLSRPAGDNGNGKLDPGEEWVYTCSVTFCQGENVTPSGYAEELGAACTLPGICSDVTNIGKATARDPRGKKLEAEDSVFIDLIRPGLRVIKKASKTVVTPGEVVNFTIRVKNVGDTPLADIEVVDNQPACTLSQPIGDNGNAILDPGESWVYKCSMPVTQRMRNVATAYGTDIRGNRWSAEGSVLVRTSRRCVTVAGVQNVETCIAMEEGIDTGHRLYLPMTQR</sequence>
<evidence type="ECO:0000313" key="5">
    <source>
        <dbReference type="EMBL" id="HDX30138.1"/>
    </source>
</evidence>
<gene>
    <name evidence="5" type="ORF">ENQ20_01440</name>
</gene>
<evidence type="ECO:0000259" key="2">
    <source>
        <dbReference type="Pfam" id="PF20674"/>
    </source>
</evidence>
<dbReference type="Pfam" id="PF20674">
    <property type="entry name" value="SpaA_3"/>
    <property type="match status" value="1"/>
</dbReference>
<feature type="domain" description="DUF7507" evidence="3">
    <location>
        <begin position="1471"/>
        <end position="1546"/>
    </location>
</feature>
<feature type="domain" description="DUF7507" evidence="3">
    <location>
        <begin position="1003"/>
        <end position="1086"/>
    </location>
</feature>
<dbReference type="Pfam" id="PF24514">
    <property type="entry name" value="SpaA_4"/>
    <property type="match status" value="1"/>
</dbReference>
<feature type="domain" description="DUF7507" evidence="3">
    <location>
        <begin position="893"/>
        <end position="991"/>
    </location>
</feature>
<comment type="caution">
    <text evidence="5">The sequence shown here is derived from an EMBL/GenBank/DDBJ whole genome shotgun (WGS) entry which is preliminary data.</text>
</comment>
<dbReference type="NCBIfam" id="TIGR01451">
    <property type="entry name" value="B_ant_repeat"/>
    <property type="match status" value="5"/>
</dbReference>
<dbReference type="InterPro" id="IPR055354">
    <property type="entry name" value="DUF7507"/>
</dbReference>
<dbReference type="InterPro" id="IPR051172">
    <property type="entry name" value="Chlamydia_OmcB"/>
</dbReference>
<organism evidence="5">
    <name type="scientific">Caldilinea aerophila</name>
    <dbReference type="NCBI Taxonomy" id="133453"/>
    <lineage>
        <taxon>Bacteria</taxon>
        <taxon>Bacillati</taxon>
        <taxon>Chloroflexota</taxon>
        <taxon>Caldilineae</taxon>
        <taxon>Caldilineales</taxon>
        <taxon>Caldilineaceae</taxon>
        <taxon>Caldilinea</taxon>
    </lineage>
</organism>
<name>A0A7C1FM59_9CHLR</name>
<feature type="domain" description="DUF7507" evidence="3">
    <location>
        <begin position="1365"/>
        <end position="1460"/>
    </location>
</feature>
<protein>
    <submittedName>
        <fullName evidence="5">DUF11 domain-containing protein</fullName>
    </submittedName>
</protein>
<feature type="transmembrane region" description="Helical" evidence="1">
    <location>
        <begin position="21"/>
        <end position="37"/>
    </location>
</feature>
<dbReference type="InterPro" id="IPR048834">
    <property type="entry name" value="SpaA_pre-album"/>
</dbReference>
<dbReference type="InterPro" id="IPR013783">
    <property type="entry name" value="Ig-like_fold"/>
</dbReference>
<proteinExistence type="predicted"/>
<evidence type="ECO:0000256" key="1">
    <source>
        <dbReference type="SAM" id="Phobius"/>
    </source>
</evidence>
<evidence type="ECO:0000259" key="4">
    <source>
        <dbReference type="Pfam" id="PF24514"/>
    </source>
</evidence>